<evidence type="ECO:0000256" key="3">
    <source>
        <dbReference type="ARBA" id="ARBA00022816"/>
    </source>
</evidence>
<reference evidence="10" key="1">
    <citation type="submission" date="2022-11" db="UniProtKB">
        <authorList>
            <consortium name="WormBaseParasite"/>
        </authorList>
    </citation>
    <scope>IDENTIFICATION</scope>
</reference>
<evidence type="ECO:0000313" key="10">
    <source>
        <dbReference type="WBParaSite" id="ACRNAN_Path_148.g527.t1"/>
    </source>
</evidence>
<comment type="similarity">
    <text evidence="1 8">Belongs to the nucleoporin Nup84/Nup107 family.</text>
</comment>
<keyword evidence="5 8" id="KW-0811">Translocation</keyword>
<keyword evidence="6 8" id="KW-0906">Nuclear pore complex</keyword>
<organism evidence="9 10">
    <name type="scientific">Acrobeloides nanus</name>
    <dbReference type="NCBI Taxonomy" id="290746"/>
    <lineage>
        <taxon>Eukaryota</taxon>
        <taxon>Metazoa</taxon>
        <taxon>Ecdysozoa</taxon>
        <taxon>Nematoda</taxon>
        <taxon>Chromadorea</taxon>
        <taxon>Rhabditida</taxon>
        <taxon>Tylenchina</taxon>
        <taxon>Cephalobomorpha</taxon>
        <taxon>Cephaloboidea</taxon>
        <taxon>Cephalobidae</taxon>
        <taxon>Acrobeloides</taxon>
    </lineage>
</organism>
<evidence type="ECO:0000256" key="4">
    <source>
        <dbReference type="ARBA" id="ARBA00022927"/>
    </source>
</evidence>
<sequence>MDLTPDVRNRSYDRSRFSLGRTQLDSFLSPETTQNQSIQGSQFHFLEENDVLISVSRAIFEEFKSWSAEKQDYRATTELYHQTAENSVRIIRRLLQGQRKIDPRLRNVLDQLTREKNAFFLILKLLDSECLVEMQKDVEPVSYLTKLFVENEQFRRLATLLHWSEEIAFENPIGFSQLSGEYNEFDNVDNIYSQTKLHGDFVHFDSRFGEQKLAEEDEKFVKRLNSVIFSLLRCGRLKEAKSLVDRVGLPAIGTLLILREFLSKPELTPIDPMDDEYGLAESRMFFKKTARDLVQMPDDKILSTDQCLWSALSGYLEPLISFSSNTSDRLWSYLTCAVDSILDETLIKSHDIKNSEILDFKKDDDEIPKDIESIFSEIKNYDPSPYFGVYLYLSTNRLSEAIEFMRDSIRSDEEPQPHKIRFFAHLVVLLKRGSYEHDVEIANEIILHYVNVLIDLKLYSLVPFYLSLIPSELGEQKMIDFFYEIRNEEQRQEILQQASEVEFDTRDLCIGVYEKAKKLNTISSDQTETRQSFHNLLSCWKWLSFEEENIFRALIEANTFLRKLMYYDHVAEAFEFLGILPEDLVPQVEATYQREFGDAEKPTVIADSLKEYTSYVMYFEAIENYNEWLRHARSPAPEFPAKIPDDTWARMDIRRRAEYDLLVQQARDAIQKHLFLKDSLKNSAVESFENILLNSNDWLISRVPQEQDSERYSELDEIHERYLFILMKTLISLHYESEDHEKVLEVAQRLADPQHDLYNHFSLLNLKKLLELISKSGAALIEAR</sequence>
<keyword evidence="3" id="KW-0509">mRNA transport</keyword>
<dbReference type="GO" id="GO:0000973">
    <property type="term" value="P:post-transcriptional tethering of RNA polymerase II gene DNA at nuclear periphery"/>
    <property type="evidence" value="ECO:0007669"/>
    <property type="project" value="TreeGrafter"/>
</dbReference>
<keyword evidence="2 8" id="KW-0813">Transport</keyword>
<dbReference type="Pfam" id="PF04121">
    <property type="entry name" value="Nup84_Nup100"/>
    <property type="match status" value="1"/>
</dbReference>
<comment type="subunit">
    <text evidence="8">Part of the nuclear pore complex (NPC).</text>
</comment>
<protein>
    <recommendedName>
        <fullName evidence="8">Nuclear pore complex protein</fullName>
    </recommendedName>
</protein>
<dbReference type="PANTHER" id="PTHR13003:SF2">
    <property type="entry name" value="NUCLEAR PORE COMPLEX PROTEIN NUP107"/>
    <property type="match status" value="1"/>
</dbReference>
<name>A0A914C125_9BILA</name>
<dbReference type="PANTHER" id="PTHR13003">
    <property type="entry name" value="NUP107-RELATED"/>
    <property type="match status" value="1"/>
</dbReference>
<comment type="function">
    <text evidence="8">Functions as a component of the nuclear pore complex (NPC).</text>
</comment>
<dbReference type="GO" id="GO:0017056">
    <property type="term" value="F:structural constituent of nuclear pore"/>
    <property type="evidence" value="ECO:0007669"/>
    <property type="project" value="UniProtKB-UniRule"/>
</dbReference>
<dbReference type="GO" id="GO:0031080">
    <property type="term" value="C:nuclear pore outer ring"/>
    <property type="evidence" value="ECO:0007669"/>
    <property type="project" value="TreeGrafter"/>
</dbReference>
<keyword evidence="8" id="KW-0472">Membrane</keyword>
<evidence type="ECO:0000256" key="2">
    <source>
        <dbReference type="ARBA" id="ARBA00022448"/>
    </source>
</evidence>
<comment type="subcellular location">
    <subcellularLocation>
        <location evidence="8">Nucleus</location>
        <location evidence="8">Nuclear pore complex</location>
    </subcellularLocation>
    <subcellularLocation>
        <location evidence="8">Nucleus membrane</location>
    </subcellularLocation>
</comment>
<keyword evidence="7 8" id="KW-0539">Nucleus</keyword>
<dbReference type="InterPro" id="IPR007252">
    <property type="entry name" value="Nup84/Nup107"/>
</dbReference>
<accession>A0A914C125</accession>
<evidence type="ECO:0000256" key="8">
    <source>
        <dbReference type="RuleBase" id="RU365072"/>
    </source>
</evidence>
<evidence type="ECO:0000256" key="5">
    <source>
        <dbReference type="ARBA" id="ARBA00023010"/>
    </source>
</evidence>
<dbReference type="Gene3D" id="1.20.190.50">
    <property type="match status" value="1"/>
</dbReference>
<evidence type="ECO:0000313" key="9">
    <source>
        <dbReference type="Proteomes" id="UP000887540"/>
    </source>
</evidence>
<dbReference type="AlphaFoldDB" id="A0A914C125"/>
<evidence type="ECO:0000256" key="7">
    <source>
        <dbReference type="ARBA" id="ARBA00023242"/>
    </source>
</evidence>
<dbReference type="GO" id="GO:0006406">
    <property type="term" value="P:mRNA export from nucleus"/>
    <property type="evidence" value="ECO:0007669"/>
    <property type="project" value="TreeGrafter"/>
</dbReference>
<dbReference type="Proteomes" id="UP000887540">
    <property type="component" value="Unplaced"/>
</dbReference>
<proteinExistence type="inferred from homology"/>
<keyword evidence="9" id="KW-1185">Reference proteome</keyword>
<dbReference type="WBParaSite" id="ACRNAN_Path_148.g527.t1">
    <property type="protein sequence ID" value="ACRNAN_Path_148.g527.t1"/>
    <property type="gene ID" value="ACRNAN_Path_148.g527"/>
</dbReference>
<dbReference type="GO" id="GO:0031965">
    <property type="term" value="C:nuclear membrane"/>
    <property type="evidence" value="ECO:0007669"/>
    <property type="project" value="UniProtKB-SubCell"/>
</dbReference>
<evidence type="ECO:0000256" key="6">
    <source>
        <dbReference type="ARBA" id="ARBA00023132"/>
    </source>
</evidence>
<dbReference type="GO" id="GO:0006606">
    <property type="term" value="P:protein import into nucleus"/>
    <property type="evidence" value="ECO:0007669"/>
    <property type="project" value="TreeGrafter"/>
</dbReference>
<dbReference type="Gene3D" id="1.10.3450.20">
    <property type="match status" value="1"/>
</dbReference>
<evidence type="ECO:0000256" key="1">
    <source>
        <dbReference type="ARBA" id="ARBA00009510"/>
    </source>
</evidence>
<keyword evidence="4" id="KW-0653">Protein transport</keyword>